<gene>
    <name evidence="1" type="ORF">TMUPMC115_0944</name>
</gene>
<dbReference type="AlphaFoldDB" id="A0A091C8D0"/>
<sequence length="41" mass="5023">MNKVYIKKELSFYRRALYDCIKLSNEMQRRMGNIVKKVNIK</sequence>
<accession>A0A091C8D0</accession>
<protein>
    <submittedName>
        <fullName evidence="1">Uncharacterized protein</fullName>
    </submittedName>
</protein>
<dbReference type="Proteomes" id="UP000029380">
    <property type="component" value="Unassembled WGS sequence"/>
</dbReference>
<comment type="caution">
    <text evidence="1">The sequence shown here is derived from an EMBL/GenBank/DDBJ whole genome shotgun (WGS) entry which is preliminary data.</text>
</comment>
<evidence type="ECO:0000313" key="2">
    <source>
        <dbReference type="Proteomes" id="UP000029380"/>
    </source>
</evidence>
<dbReference type="EMBL" id="JPVU01000098">
    <property type="protein sequence ID" value="KFN92432.1"/>
    <property type="molecule type" value="Genomic_DNA"/>
</dbReference>
<proteinExistence type="predicted"/>
<evidence type="ECO:0000313" key="1">
    <source>
        <dbReference type="EMBL" id="KFN92432.1"/>
    </source>
</evidence>
<organism evidence="1 2">
    <name type="scientific">Tetragenococcus muriaticus PMC-11-5</name>
    <dbReference type="NCBI Taxonomy" id="1302649"/>
    <lineage>
        <taxon>Bacteria</taxon>
        <taxon>Bacillati</taxon>
        <taxon>Bacillota</taxon>
        <taxon>Bacilli</taxon>
        <taxon>Lactobacillales</taxon>
        <taxon>Enterococcaceae</taxon>
        <taxon>Tetragenococcus</taxon>
    </lineage>
</organism>
<name>A0A091C8D0_9ENTE</name>
<reference evidence="1 2" key="1">
    <citation type="submission" date="2014-08" db="EMBL/GenBank/DDBJ databases">
        <title>Genome sequence of Tetragenococcus muriaticus.</title>
        <authorList>
            <person name="Chuea-nongthon C."/>
            <person name="Rodtong S."/>
            <person name="Yongsawatdigul J."/>
            <person name="Steele J.L."/>
            <person name="Liu X.-y."/>
            <person name="Speers J."/>
            <person name="Glasner J.D."/>
            <person name="Neeno-Eckwall E.C."/>
        </authorList>
    </citation>
    <scope>NUCLEOTIDE SEQUENCE [LARGE SCALE GENOMIC DNA]</scope>
    <source>
        <strain evidence="1 2">PMC-11-5</strain>
    </source>
</reference>
<dbReference type="PATRIC" id="fig|1302649.3.peg.946"/>